<keyword evidence="2" id="KW-0282">Flagellum</keyword>
<keyword evidence="2" id="KW-0966">Cell projection</keyword>
<dbReference type="InterPro" id="IPR005186">
    <property type="entry name" value="FlaG"/>
</dbReference>
<dbReference type="PANTHER" id="PTHR37166:SF1">
    <property type="entry name" value="PROTEIN FLAG"/>
    <property type="match status" value="1"/>
</dbReference>
<gene>
    <name evidence="2" type="ORF">LHGZ1_2736</name>
</gene>
<dbReference type="RefSeq" id="WP_088861371.1">
    <property type="nucleotide sequence ID" value="NZ_CP022115.1"/>
</dbReference>
<protein>
    <submittedName>
        <fullName evidence="2">Flagellin</fullName>
    </submittedName>
</protein>
<dbReference type="SUPFAM" id="SSF160214">
    <property type="entry name" value="FlaG-like"/>
    <property type="match status" value="1"/>
</dbReference>
<name>A0A248LLC2_9NEIS</name>
<dbReference type="InterPro" id="IPR035924">
    <property type="entry name" value="FlaG-like_sf"/>
</dbReference>
<organism evidence="2 3">
    <name type="scientific">Laribacter hongkongensis</name>
    <dbReference type="NCBI Taxonomy" id="168471"/>
    <lineage>
        <taxon>Bacteria</taxon>
        <taxon>Pseudomonadati</taxon>
        <taxon>Pseudomonadota</taxon>
        <taxon>Betaproteobacteria</taxon>
        <taxon>Neisseriales</taxon>
        <taxon>Aquaspirillaceae</taxon>
        <taxon>Laribacter</taxon>
    </lineage>
</organism>
<dbReference type="Gene3D" id="3.30.160.170">
    <property type="entry name" value="FlaG-like"/>
    <property type="match status" value="1"/>
</dbReference>
<feature type="region of interest" description="Disordered" evidence="1">
    <location>
        <begin position="1"/>
        <end position="41"/>
    </location>
</feature>
<dbReference type="PANTHER" id="PTHR37166">
    <property type="entry name" value="PROTEIN FLAG"/>
    <property type="match status" value="1"/>
</dbReference>
<evidence type="ECO:0000256" key="1">
    <source>
        <dbReference type="SAM" id="MobiDB-lite"/>
    </source>
</evidence>
<accession>A0A248LLC2</accession>
<sequence length="133" mass="14178">MSTIPPLSGANALAYAPGQQQSSADTRAAMQAGQQTGGAAVKVDERAVQGAVAGEKQPASRDSLEKAREQVQELFKLTQSELKISIDDDLGVQVVKIMDTSTDEVIRQIPSEEMLELAKSLDKVLGLLVRDKA</sequence>
<keyword evidence="2" id="KW-0969">Cilium</keyword>
<dbReference type="AlphaFoldDB" id="A0A248LLC2"/>
<evidence type="ECO:0000313" key="2">
    <source>
        <dbReference type="EMBL" id="ASJ25567.1"/>
    </source>
</evidence>
<evidence type="ECO:0000313" key="3">
    <source>
        <dbReference type="Proteomes" id="UP000197424"/>
    </source>
</evidence>
<dbReference type="Pfam" id="PF03646">
    <property type="entry name" value="FlaG"/>
    <property type="match status" value="1"/>
</dbReference>
<dbReference type="Proteomes" id="UP000197424">
    <property type="component" value="Chromosome"/>
</dbReference>
<feature type="compositionally biased region" description="Low complexity" evidence="1">
    <location>
        <begin position="28"/>
        <end position="40"/>
    </location>
</feature>
<reference evidence="3" key="1">
    <citation type="submission" date="2017-06" db="EMBL/GenBank/DDBJ databases">
        <title>Whole genome sequence of Laribacter hongkongensis LHGZ1.</title>
        <authorList>
            <person name="Chen D."/>
            <person name="Wu H."/>
            <person name="Chen J."/>
        </authorList>
    </citation>
    <scope>NUCLEOTIDE SEQUENCE [LARGE SCALE GENOMIC DNA]</scope>
    <source>
        <strain evidence="3">LHGZ1</strain>
    </source>
</reference>
<dbReference type="OrthoDB" id="8565152at2"/>
<dbReference type="EMBL" id="CP022115">
    <property type="protein sequence ID" value="ASJ25567.1"/>
    <property type="molecule type" value="Genomic_DNA"/>
</dbReference>
<proteinExistence type="predicted"/>